<keyword evidence="5 8" id="KW-0812">Transmembrane</keyword>
<keyword evidence="10" id="KW-1185">Reference proteome</keyword>
<feature type="transmembrane region" description="Helical" evidence="8">
    <location>
        <begin position="159"/>
        <end position="181"/>
    </location>
</feature>
<dbReference type="PANTHER" id="PTHR30472">
    <property type="entry name" value="FERRIC ENTEROBACTIN TRANSPORT SYSTEM PERMEASE PROTEIN"/>
    <property type="match status" value="1"/>
</dbReference>
<dbReference type="GO" id="GO:0022857">
    <property type="term" value="F:transmembrane transporter activity"/>
    <property type="evidence" value="ECO:0007669"/>
    <property type="project" value="InterPro"/>
</dbReference>
<evidence type="ECO:0000256" key="6">
    <source>
        <dbReference type="ARBA" id="ARBA00022989"/>
    </source>
</evidence>
<evidence type="ECO:0000256" key="1">
    <source>
        <dbReference type="ARBA" id="ARBA00004651"/>
    </source>
</evidence>
<dbReference type="CDD" id="cd06550">
    <property type="entry name" value="TM_ABC_iron-siderophores_like"/>
    <property type="match status" value="1"/>
</dbReference>
<feature type="transmembrane region" description="Helical" evidence="8">
    <location>
        <begin position="201"/>
        <end position="222"/>
    </location>
</feature>
<dbReference type="Gene3D" id="1.10.3470.10">
    <property type="entry name" value="ABC transporter involved in vitamin B12 uptake, BtuC"/>
    <property type="match status" value="1"/>
</dbReference>
<dbReference type="KEGG" id="abri:DFR85_03485"/>
<evidence type="ECO:0000256" key="2">
    <source>
        <dbReference type="ARBA" id="ARBA00007935"/>
    </source>
</evidence>
<dbReference type="InterPro" id="IPR037294">
    <property type="entry name" value="ABC_BtuC-like"/>
</dbReference>
<dbReference type="InterPro" id="IPR000522">
    <property type="entry name" value="ABC_transptr_permease_BtuC"/>
</dbReference>
<evidence type="ECO:0000256" key="4">
    <source>
        <dbReference type="ARBA" id="ARBA00022475"/>
    </source>
</evidence>
<evidence type="ECO:0000256" key="8">
    <source>
        <dbReference type="SAM" id="Phobius"/>
    </source>
</evidence>
<comment type="similarity">
    <text evidence="2">Belongs to the binding-protein-dependent transport system permease family. FecCD subfamily.</text>
</comment>
<dbReference type="PANTHER" id="PTHR30472:SF25">
    <property type="entry name" value="ABC TRANSPORTER PERMEASE PROTEIN MJ0876-RELATED"/>
    <property type="match status" value="1"/>
</dbReference>
<dbReference type="SUPFAM" id="SSF81345">
    <property type="entry name" value="ABC transporter involved in vitamin B12 uptake, BtuC"/>
    <property type="match status" value="1"/>
</dbReference>
<gene>
    <name evidence="9" type="ORF">DFR85_03485</name>
</gene>
<accession>A0A2U9ICR4</accession>
<evidence type="ECO:0000313" key="9">
    <source>
        <dbReference type="EMBL" id="AWR93815.1"/>
    </source>
</evidence>
<organism evidence="9 10">
    <name type="scientific">Acidianus brierleyi</name>
    <dbReference type="NCBI Taxonomy" id="41673"/>
    <lineage>
        <taxon>Archaea</taxon>
        <taxon>Thermoproteota</taxon>
        <taxon>Thermoprotei</taxon>
        <taxon>Sulfolobales</taxon>
        <taxon>Sulfolobaceae</taxon>
        <taxon>Acidianus</taxon>
    </lineage>
</organism>
<evidence type="ECO:0000313" key="10">
    <source>
        <dbReference type="Proteomes" id="UP000248044"/>
    </source>
</evidence>
<evidence type="ECO:0000256" key="3">
    <source>
        <dbReference type="ARBA" id="ARBA00022448"/>
    </source>
</evidence>
<feature type="transmembrane region" description="Helical" evidence="8">
    <location>
        <begin position="96"/>
        <end position="115"/>
    </location>
</feature>
<dbReference type="GeneID" id="36831187"/>
<feature type="transmembrane region" description="Helical" evidence="8">
    <location>
        <begin position="67"/>
        <end position="84"/>
    </location>
</feature>
<keyword evidence="4" id="KW-1003">Cell membrane</keyword>
<protein>
    <submittedName>
        <fullName evidence="9">Iron ABC transporter permease</fullName>
    </submittedName>
</protein>
<dbReference type="AlphaFoldDB" id="A0A2U9ICR4"/>
<dbReference type="Pfam" id="PF01032">
    <property type="entry name" value="FecCD"/>
    <property type="match status" value="1"/>
</dbReference>
<keyword evidence="3" id="KW-0813">Transport</keyword>
<dbReference type="RefSeq" id="WP_110269699.1">
    <property type="nucleotide sequence ID" value="NZ_CP029289.2"/>
</dbReference>
<name>A0A2U9ICR4_9CREN</name>
<sequence length="349" mass="37800">MLKTEIILKHRKKLIFVLVFLLIITFFAYLNLGYYPTTLSEVSDYLTNKIPYGSPLSAVLSLRLRRSLLAIFAGALMGVGGAVLQGTMRNPLASPFTLGIPQASALGVALVLIISSNLSFFLLQSPFILPLFAFLMALLQVFFIILLSRALGMSSGALILSAIALSFVYQAILSLSEYLFLNDLQVDIIVFWTFGDLSRAGWQQAYIIGISALILLPLFYYFSIDLDLIILGDEIAESSGLNAKKFRLISTLLVALAEAVPTSFIGVIPFLGLVAPHLGRLIVGGSHKYLIPTSALVGSELLLVADLLGRIIIMPITIPVGIILSFIGTPILIILAVVRMGGNAKSLQR</sequence>
<evidence type="ECO:0000256" key="7">
    <source>
        <dbReference type="ARBA" id="ARBA00023136"/>
    </source>
</evidence>
<feature type="transmembrane region" description="Helical" evidence="8">
    <location>
        <begin position="248"/>
        <end position="271"/>
    </location>
</feature>
<keyword evidence="6 8" id="KW-1133">Transmembrane helix</keyword>
<feature type="transmembrane region" description="Helical" evidence="8">
    <location>
        <begin position="14"/>
        <end position="35"/>
    </location>
</feature>
<feature type="transmembrane region" description="Helical" evidence="8">
    <location>
        <begin position="311"/>
        <end position="338"/>
    </location>
</feature>
<evidence type="ECO:0000256" key="5">
    <source>
        <dbReference type="ARBA" id="ARBA00022692"/>
    </source>
</evidence>
<dbReference type="GO" id="GO:0005886">
    <property type="term" value="C:plasma membrane"/>
    <property type="evidence" value="ECO:0007669"/>
    <property type="project" value="UniProtKB-SubCell"/>
</dbReference>
<dbReference type="EMBL" id="CP029289">
    <property type="protein sequence ID" value="AWR93815.1"/>
    <property type="molecule type" value="Genomic_DNA"/>
</dbReference>
<proteinExistence type="inferred from homology"/>
<dbReference type="GO" id="GO:0033214">
    <property type="term" value="P:siderophore-iron import into cell"/>
    <property type="evidence" value="ECO:0007669"/>
    <property type="project" value="TreeGrafter"/>
</dbReference>
<dbReference type="Proteomes" id="UP000248044">
    <property type="component" value="Chromosome"/>
</dbReference>
<reference evidence="9 10" key="1">
    <citation type="submission" date="2018-05" db="EMBL/GenBank/DDBJ databases">
        <title>Complete Genome Sequences of Extremely Thermoacidophilic, Metal-Mobilizing Type-Strain Members of the Archaeal Family Sulfolobaceae: Acidianus brierleyi DSM-1651T, Acidianus sulfidivorans DSM-18786T, Metallosphaera hakonensis DSM-7519T, and Metallosphaera prunae DSM-10039T.</title>
        <authorList>
            <person name="Counts J.A."/>
            <person name="Kelly R.M."/>
        </authorList>
    </citation>
    <scope>NUCLEOTIDE SEQUENCE [LARGE SCALE GENOMIC DNA]</scope>
    <source>
        <strain evidence="9 10">DSM 1651</strain>
    </source>
</reference>
<dbReference type="OrthoDB" id="57034at2157"/>
<comment type="subcellular location">
    <subcellularLocation>
        <location evidence="1">Cell membrane</location>
        <topology evidence="1">Multi-pass membrane protein</topology>
    </subcellularLocation>
</comment>
<feature type="transmembrane region" description="Helical" evidence="8">
    <location>
        <begin position="127"/>
        <end position="147"/>
    </location>
</feature>
<keyword evidence="7 8" id="KW-0472">Membrane</keyword>